<evidence type="ECO:0000313" key="4">
    <source>
        <dbReference type="Proteomes" id="UP000015105"/>
    </source>
</evidence>
<reference evidence="4" key="2">
    <citation type="journal article" date="2017" name="Nat. Plants">
        <title>The Aegilops tauschii genome reveals multiple impacts of transposons.</title>
        <authorList>
            <person name="Zhao G."/>
            <person name="Zou C."/>
            <person name="Li K."/>
            <person name="Wang K."/>
            <person name="Li T."/>
            <person name="Gao L."/>
            <person name="Zhang X."/>
            <person name="Wang H."/>
            <person name="Yang Z."/>
            <person name="Liu X."/>
            <person name="Jiang W."/>
            <person name="Mao L."/>
            <person name="Kong X."/>
            <person name="Jiao Y."/>
            <person name="Jia J."/>
        </authorList>
    </citation>
    <scope>NUCLEOTIDE SEQUENCE [LARGE SCALE GENOMIC DNA]</scope>
    <source>
        <strain evidence="4">cv. AL8/78</strain>
    </source>
</reference>
<dbReference type="PANTHER" id="PTHR44240:SF12">
    <property type="entry name" value="OS06G0716100 PROTEIN"/>
    <property type="match status" value="1"/>
</dbReference>
<dbReference type="PROSITE" id="PS00636">
    <property type="entry name" value="DNAJ_1"/>
    <property type="match status" value="1"/>
</dbReference>
<dbReference type="SMART" id="SM00271">
    <property type="entry name" value="DnaJ"/>
    <property type="match status" value="1"/>
</dbReference>
<name>A0A453T820_AEGTS</name>
<dbReference type="InterPro" id="IPR018253">
    <property type="entry name" value="DnaJ_domain_CS"/>
</dbReference>
<dbReference type="Proteomes" id="UP000015105">
    <property type="component" value="Chromosome 7D"/>
</dbReference>
<reference evidence="3" key="5">
    <citation type="journal article" date="2021" name="G3 (Bethesda)">
        <title>Aegilops tauschii genome assembly Aet v5.0 features greater sequence contiguity and improved annotation.</title>
        <authorList>
            <person name="Wang L."/>
            <person name="Zhu T."/>
            <person name="Rodriguez J.C."/>
            <person name="Deal K.R."/>
            <person name="Dubcovsky J."/>
            <person name="McGuire P.E."/>
            <person name="Lux T."/>
            <person name="Spannagl M."/>
            <person name="Mayer K.F.X."/>
            <person name="Baldrich P."/>
            <person name="Meyers B.C."/>
            <person name="Huo N."/>
            <person name="Gu Y.Q."/>
            <person name="Zhou H."/>
            <person name="Devos K.M."/>
            <person name="Bennetzen J.L."/>
            <person name="Unver T."/>
            <person name="Budak H."/>
            <person name="Gulick P.J."/>
            <person name="Galiba G."/>
            <person name="Kalapos B."/>
            <person name="Nelson D.R."/>
            <person name="Li P."/>
            <person name="You F.M."/>
            <person name="Luo M.C."/>
            <person name="Dvorak J."/>
        </authorList>
    </citation>
    <scope>NUCLEOTIDE SEQUENCE [LARGE SCALE GENOMIC DNA]</scope>
    <source>
        <strain evidence="3">cv. AL8/78</strain>
    </source>
</reference>
<sequence length="191" mass="20365">GVRVAPQTPPSPAPINPAASQLTSTRTDNSATKKYFAFGSSTQEQRSEDRSMATFATSTAAVMGLARPGRVAGPRRRVVVRASSTMAAPAAVAAGRTHYEVLGVGAGASRGEIKAAYRRLAREVHPDAAGRGGNEGFIRLHAAYATLADPDERARYDRDVACRAAGMMMRRAAATSGPAFRRRTWETDQCW</sequence>
<organism evidence="3 4">
    <name type="scientific">Aegilops tauschii subsp. strangulata</name>
    <name type="common">Goatgrass</name>
    <dbReference type="NCBI Taxonomy" id="200361"/>
    <lineage>
        <taxon>Eukaryota</taxon>
        <taxon>Viridiplantae</taxon>
        <taxon>Streptophyta</taxon>
        <taxon>Embryophyta</taxon>
        <taxon>Tracheophyta</taxon>
        <taxon>Spermatophyta</taxon>
        <taxon>Magnoliopsida</taxon>
        <taxon>Liliopsida</taxon>
        <taxon>Poales</taxon>
        <taxon>Poaceae</taxon>
        <taxon>BOP clade</taxon>
        <taxon>Pooideae</taxon>
        <taxon>Triticodae</taxon>
        <taxon>Triticeae</taxon>
        <taxon>Triticinae</taxon>
        <taxon>Aegilops</taxon>
    </lineage>
</organism>
<dbReference type="InterPro" id="IPR052276">
    <property type="entry name" value="Diphthamide-biosynth_chaperone"/>
</dbReference>
<dbReference type="AlphaFoldDB" id="A0A453T820"/>
<dbReference type="InterPro" id="IPR036869">
    <property type="entry name" value="J_dom_sf"/>
</dbReference>
<dbReference type="PRINTS" id="PR00625">
    <property type="entry name" value="JDOMAIN"/>
</dbReference>
<reference evidence="3" key="3">
    <citation type="journal article" date="2017" name="Nature">
        <title>Genome sequence of the progenitor of the wheat D genome Aegilops tauschii.</title>
        <authorList>
            <person name="Luo M.C."/>
            <person name="Gu Y.Q."/>
            <person name="Puiu D."/>
            <person name="Wang H."/>
            <person name="Twardziok S.O."/>
            <person name="Deal K.R."/>
            <person name="Huo N."/>
            <person name="Zhu T."/>
            <person name="Wang L."/>
            <person name="Wang Y."/>
            <person name="McGuire P.E."/>
            <person name="Liu S."/>
            <person name="Long H."/>
            <person name="Ramasamy R.K."/>
            <person name="Rodriguez J.C."/>
            <person name="Van S.L."/>
            <person name="Yuan L."/>
            <person name="Wang Z."/>
            <person name="Xia Z."/>
            <person name="Xiao L."/>
            <person name="Anderson O.D."/>
            <person name="Ouyang S."/>
            <person name="Liang Y."/>
            <person name="Zimin A.V."/>
            <person name="Pertea G."/>
            <person name="Qi P."/>
            <person name="Bennetzen J.L."/>
            <person name="Dai X."/>
            <person name="Dawson M.W."/>
            <person name="Muller H.G."/>
            <person name="Kugler K."/>
            <person name="Rivarola-Duarte L."/>
            <person name="Spannagl M."/>
            <person name="Mayer K.F.X."/>
            <person name="Lu F.H."/>
            <person name="Bevan M.W."/>
            <person name="Leroy P."/>
            <person name="Li P."/>
            <person name="You F.M."/>
            <person name="Sun Q."/>
            <person name="Liu Z."/>
            <person name="Lyons E."/>
            <person name="Wicker T."/>
            <person name="Salzberg S.L."/>
            <person name="Devos K.M."/>
            <person name="Dvorak J."/>
        </authorList>
    </citation>
    <scope>NUCLEOTIDE SEQUENCE [LARGE SCALE GENOMIC DNA]</scope>
    <source>
        <strain evidence="3">cv. AL8/78</strain>
    </source>
</reference>
<dbReference type="Pfam" id="PF00226">
    <property type="entry name" value="DnaJ"/>
    <property type="match status" value="1"/>
</dbReference>
<dbReference type="EnsemblPlants" id="AET7Gv21284100.5">
    <property type="protein sequence ID" value="AET7Gv21284100.5"/>
    <property type="gene ID" value="AET7Gv21284100"/>
</dbReference>
<protein>
    <recommendedName>
        <fullName evidence="2">J domain-containing protein</fullName>
    </recommendedName>
</protein>
<dbReference type="GO" id="GO:0005783">
    <property type="term" value="C:endoplasmic reticulum"/>
    <property type="evidence" value="ECO:0007669"/>
    <property type="project" value="UniProtKB-ARBA"/>
</dbReference>
<accession>A0A453T820</accession>
<evidence type="ECO:0000256" key="1">
    <source>
        <dbReference type="SAM" id="MobiDB-lite"/>
    </source>
</evidence>
<proteinExistence type="predicted"/>
<reference evidence="4" key="1">
    <citation type="journal article" date="2014" name="Science">
        <title>Ancient hybridizations among the ancestral genomes of bread wheat.</title>
        <authorList>
            <consortium name="International Wheat Genome Sequencing Consortium,"/>
            <person name="Marcussen T."/>
            <person name="Sandve S.R."/>
            <person name="Heier L."/>
            <person name="Spannagl M."/>
            <person name="Pfeifer M."/>
            <person name="Jakobsen K.S."/>
            <person name="Wulff B.B."/>
            <person name="Steuernagel B."/>
            <person name="Mayer K.F."/>
            <person name="Olsen O.A."/>
        </authorList>
    </citation>
    <scope>NUCLEOTIDE SEQUENCE [LARGE SCALE GENOMIC DNA]</scope>
    <source>
        <strain evidence="4">cv. AL8/78</strain>
    </source>
</reference>
<evidence type="ECO:0000313" key="3">
    <source>
        <dbReference type="EnsemblPlants" id="AET7Gv21284100.5"/>
    </source>
</evidence>
<feature type="domain" description="J" evidence="2">
    <location>
        <begin position="97"/>
        <end position="160"/>
    </location>
</feature>
<dbReference type="STRING" id="200361.A0A453T820"/>
<keyword evidence="4" id="KW-1185">Reference proteome</keyword>
<dbReference type="PANTHER" id="PTHR44240">
    <property type="entry name" value="DNAJ DOMAIN (PROKARYOTIC HEAT SHOCK PROTEIN)-RELATED"/>
    <property type="match status" value="1"/>
</dbReference>
<evidence type="ECO:0000259" key="2">
    <source>
        <dbReference type="PROSITE" id="PS50076"/>
    </source>
</evidence>
<reference evidence="3" key="4">
    <citation type="submission" date="2019-03" db="UniProtKB">
        <authorList>
            <consortium name="EnsemblPlants"/>
        </authorList>
    </citation>
    <scope>IDENTIFICATION</scope>
</reference>
<feature type="region of interest" description="Disordered" evidence="1">
    <location>
        <begin position="1"/>
        <end position="27"/>
    </location>
</feature>
<dbReference type="Gene3D" id="1.10.287.110">
    <property type="entry name" value="DnaJ domain"/>
    <property type="match status" value="1"/>
</dbReference>
<dbReference type="InterPro" id="IPR001623">
    <property type="entry name" value="DnaJ_domain"/>
</dbReference>
<dbReference type="CDD" id="cd06257">
    <property type="entry name" value="DnaJ"/>
    <property type="match status" value="1"/>
</dbReference>
<dbReference type="PROSITE" id="PS50076">
    <property type="entry name" value="DNAJ_2"/>
    <property type="match status" value="1"/>
</dbReference>
<dbReference type="SUPFAM" id="SSF46565">
    <property type="entry name" value="Chaperone J-domain"/>
    <property type="match status" value="1"/>
</dbReference>
<dbReference type="Gramene" id="AET7Gv21284100.5">
    <property type="protein sequence ID" value="AET7Gv21284100.5"/>
    <property type="gene ID" value="AET7Gv21284100"/>
</dbReference>